<proteinExistence type="predicted"/>
<dbReference type="Pfam" id="PF00801">
    <property type="entry name" value="PKD"/>
    <property type="match status" value="1"/>
</dbReference>
<dbReference type="PROSITE" id="PS51257">
    <property type="entry name" value="PROKAR_LIPOPROTEIN"/>
    <property type="match status" value="1"/>
</dbReference>
<dbReference type="InterPro" id="IPR017868">
    <property type="entry name" value="Filamin/ABP280_repeat-like"/>
</dbReference>
<dbReference type="InterPro" id="IPR000601">
    <property type="entry name" value="PKD_dom"/>
</dbReference>
<name>A0A4R8H7Q5_9FIRM</name>
<dbReference type="InterPro" id="IPR015943">
    <property type="entry name" value="WD40/YVTN_repeat-like_dom_sf"/>
</dbReference>
<evidence type="ECO:0000313" key="2">
    <source>
        <dbReference type="EMBL" id="TDX51557.1"/>
    </source>
</evidence>
<dbReference type="RefSeq" id="WP_134116639.1">
    <property type="nucleotide sequence ID" value="NZ_SOEG01000012.1"/>
</dbReference>
<sequence>MKRSNQKLLIILLVLIFILGCRDPLVVGDFIVDSEFYHQRGYLIGNSRVKFKIELAQNFSQNIRYQWTTNGGQFLSQDGNEAVYYSPQTPGDYNINVVISDKLGNQSTYNFPFSVKGAYPERVVLKEITTKSVESGVKIEWSKYLENDFYAYKIFRSRNTYIDDKPQVIAEIDSQGQHSYIDYEVDPSQVYTYQIMVINRYGYFSLSNEKVLKTWQAGVKEIETRNLLSDILTDPIRPKVYVSDLSNNKLLVLDSNKEKITKEIKLSISPKKIFLSKDNNFLFLISSKSKNLLQVNLNNYTKKSYFFNNQIKDITISDNYIYLNTEGAYNLTKFNILTGKVEGKFKLRRREELVNGEDIKVIGDEYLVVDEIFGDVLLYELNDFDQPIKNLAIDSIQSIVGLKVNDNYYLYNINEYLDYVKEFVLKANLDLKLKNTFITQAYPKDFYIDEIEKLLFIISDNKTISIFSTEDYNLKYNIKFKNYLHHIAVDNKKKKIYLITSSIKSTENNIVVVNY</sequence>
<dbReference type="SUPFAM" id="SSF50969">
    <property type="entry name" value="YVTN repeat-like/Quinoprotein amine dehydrogenase"/>
    <property type="match status" value="1"/>
</dbReference>
<gene>
    <name evidence="2" type="ORF">C7959_11257</name>
</gene>
<evidence type="ECO:0000313" key="3">
    <source>
        <dbReference type="Proteomes" id="UP000295832"/>
    </source>
</evidence>
<dbReference type="Gene3D" id="2.130.10.10">
    <property type="entry name" value="YVTN repeat-like/Quinoprotein amine dehydrogenase"/>
    <property type="match status" value="1"/>
</dbReference>
<reference evidence="2 3" key="1">
    <citation type="submission" date="2019-03" db="EMBL/GenBank/DDBJ databases">
        <title>Subsurface microbial communities from deep shales in Ohio and West Virginia, USA.</title>
        <authorList>
            <person name="Wrighton K."/>
        </authorList>
    </citation>
    <scope>NUCLEOTIDE SEQUENCE [LARGE SCALE GENOMIC DNA]</scope>
    <source>
        <strain evidence="2 3">MSL 6dP</strain>
    </source>
</reference>
<dbReference type="AlphaFoldDB" id="A0A4R8H7Q5"/>
<comment type="caution">
    <text evidence="2">The sequence shown here is derived from an EMBL/GenBank/DDBJ whole genome shotgun (WGS) entry which is preliminary data.</text>
</comment>
<organism evidence="2 3">
    <name type="scientific">Orenia marismortui</name>
    <dbReference type="NCBI Taxonomy" id="46469"/>
    <lineage>
        <taxon>Bacteria</taxon>
        <taxon>Bacillati</taxon>
        <taxon>Bacillota</taxon>
        <taxon>Clostridia</taxon>
        <taxon>Halanaerobiales</taxon>
        <taxon>Halobacteroidaceae</taxon>
        <taxon>Orenia</taxon>
    </lineage>
</organism>
<protein>
    <submittedName>
        <fullName evidence="2">PKD domain-containing protein</fullName>
    </submittedName>
</protein>
<accession>A0A4R8H7Q5</accession>
<feature type="domain" description="PKD" evidence="1">
    <location>
        <begin position="40"/>
        <end position="107"/>
    </location>
</feature>
<dbReference type="PROSITE" id="PS50194">
    <property type="entry name" value="FILAMIN_REPEAT"/>
    <property type="match status" value="1"/>
</dbReference>
<evidence type="ECO:0000259" key="1">
    <source>
        <dbReference type="Pfam" id="PF00801"/>
    </source>
</evidence>
<dbReference type="InterPro" id="IPR011044">
    <property type="entry name" value="Quino_amine_DH_bsu"/>
</dbReference>
<keyword evidence="3" id="KW-1185">Reference proteome</keyword>
<dbReference type="STRING" id="926561.GCA_000379025_00175"/>
<dbReference type="EMBL" id="SOEG01000012">
    <property type="protein sequence ID" value="TDX51557.1"/>
    <property type="molecule type" value="Genomic_DNA"/>
</dbReference>
<dbReference type="Proteomes" id="UP000295832">
    <property type="component" value="Unassembled WGS sequence"/>
</dbReference>